<evidence type="ECO:0000256" key="4">
    <source>
        <dbReference type="ARBA" id="ARBA00022679"/>
    </source>
</evidence>
<reference evidence="13 14" key="1">
    <citation type="journal article" date="2016" name="PLoS ONE">
        <title>A First Insight into the Genome of the Filter-Feeder Mussel Mytilus galloprovincialis.</title>
        <authorList>
            <person name="Murgarella M."/>
            <person name="Puiu D."/>
            <person name="Novoa B."/>
            <person name="Figueras A."/>
            <person name="Posada D."/>
            <person name="Canchaya C."/>
        </authorList>
    </citation>
    <scope>NUCLEOTIDE SEQUENCE [LARGE SCALE GENOMIC DNA]</scope>
    <source>
        <tissue evidence="13">Muscle</tissue>
    </source>
</reference>
<dbReference type="Pfam" id="PF13639">
    <property type="entry name" value="zf-RING_2"/>
    <property type="match status" value="1"/>
</dbReference>
<evidence type="ECO:0000256" key="10">
    <source>
        <dbReference type="SAM" id="MobiDB-lite"/>
    </source>
</evidence>
<gene>
    <name evidence="13" type="ORF">AM593_01333</name>
</gene>
<keyword evidence="4 9" id="KW-0808">Transferase</keyword>
<feature type="region of interest" description="Disordered" evidence="10">
    <location>
        <begin position="62"/>
        <end position="98"/>
    </location>
</feature>
<comment type="catalytic activity">
    <reaction evidence="1 9">
        <text>S-ubiquitinyl-[E2 ubiquitin-conjugating enzyme]-L-cysteine + [acceptor protein]-L-lysine = [E2 ubiquitin-conjugating enzyme]-L-cysteine + N(6)-ubiquitinyl-[acceptor protein]-L-lysine.</text>
        <dbReference type="EC" id="2.3.2.27"/>
    </reaction>
</comment>
<keyword evidence="5 9" id="KW-0479">Metal-binding</keyword>
<dbReference type="SUPFAM" id="SSF57850">
    <property type="entry name" value="RING/U-box"/>
    <property type="match status" value="1"/>
</dbReference>
<protein>
    <recommendedName>
        <fullName evidence="9">E3 ubiquitin-protein ligase</fullName>
        <ecNumber evidence="9">2.3.2.27</ecNumber>
    </recommendedName>
</protein>
<dbReference type="Gene3D" id="3.40.220.10">
    <property type="entry name" value="Leucine Aminopeptidase, subunit E, domain 1"/>
    <property type="match status" value="1"/>
</dbReference>
<keyword evidence="7 9" id="KW-0862">Zinc</keyword>
<evidence type="ECO:0000256" key="7">
    <source>
        <dbReference type="ARBA" id="ARBA00022833"/>
    </source>
</evidence>
<evidence type="ECO:0000256" key="1">
    <source>
        <dbReference type="ARBA" id="ARBA00000900"/>
    </source>
</evidence>
<feature type="non-terminal residue" evidence="13">
    <location>
        <position position="560"/>
    </location>
</feature>
<evidence type="ECO:0000256" key="2">
    <source>
        <dbReference type="ARBA" id="ARBA00004906"/>
    </source>
</evidence>
<dbReference type="GO" id="GO:0016567">
    <property type="term" value="P:protein ubiquitination"/>
    <property type="evidence" value="ECO:0007669"/>
    <property type="project" value="UniProtKB-UniRule"/>
</dbReference>
<evidence type="ECO:0000313" key="14">
    <source>
        <dbReference type="Proteomes" id="UP000266721"/>
    </source>
</evidence>
<dbReference type="GO" id="GO:0008270">
    <property type="term" value="F:zinc ion binding"/>
    <property type="evidence" value="ECO:0007669"/>
    <property type="project" value="UniProtKB-KW"/>
</dbReference>
<dbReference type="InterPro" id="IPR039398">
    <property type="entry name" value="Deltex_fam"/>
</dbReference>
<evidence type="ECO:0000256" key="5">
    <source>
        <dbReference type="ARBA" id="ARBA00022723"/>
    </source>
</evidence>
<keyword evidence="14" id="KW-1185">Reference proteome</keyword>
<dbReference type="InterPro" id="IPR039399">
    <property type="entry name" value="Deltex_C_sf"/>
</dbReference>
<accession>A0A3L5TSF3</accession>
<name>A0A3L5TSF3_MYTGA</name>
<dbReference type="SUPFAM" id="SSF52949">
    <property type="entry name" value="Macro domain-like"/>
    <property type="match status" value="1"/>
</dbReference>
<comment type="similarity">
    <text evidence="3 9">Belongs to the Deltex family.</text>
</comment>
<organism evidence="13 14">
    <name type="scientific">Mytilus galloprovincialis</name>
    <name type="common">Mediterranean mussel</name>
    <dbReference type="NCBI Taxonomy" id="29158"/>
    <lineage>
        <taxon>Eukaryota</taxon>
        <taxon>Metazoa</taxon>
        <taxon>Spiralia</taxon>
        <taxon>Lophotrochozoa</taxon>
        <taxon>Mollusca</taxon>
        <taxon>Bivalvia</taxon>
        <taxon>Autobranchia</taxon>
        <taxon>Pteriomorphia</taxon>
        <taxon>Mytilida</taxon>
        <taxon>Mytiloidea</taxon>
        <taxon>Mytilidae</taxon>
        <taxon>Mytilinae</taxon>
        <taxon>Mytilus</taxon>
    </lineage>
</organism>
<dbReference type="Gene3D" id="3.30.390.130">
    <property type="match status" value="1"/>
</dbReference>
<dbReference type="InterPro" id="IPR013083">
    <property type="entry name" value="Znf_RING/FYVE/PHD"/>
</dbReference>
<comment type="subcellular location">
    <subcellularLocation>
        <location evidence="9">Cytoplasm</location>
    </subcellularLocation>
</comment>
<keyword evidence="6 8" id="KW-0863">Zinc-finger</keyword>
<dbReference type="InterPro" id="IPR039396">
    <property type="entry name" value="Deltex_C"/>
</dbReference>
<dbReference type="PANTHER" id="PTHR12622">
    <property type="entry name" value="DELTEX-RELATED"/>
    <property type="match status" value="1"/>
</dbReference>
<dbReference type="AlphaFoldDB" id="A0A3L5TSF3"/>
<dbReference type="SMART" id="SM00184">
    <property type="entry name" value="RING"/>
    <property type="match status" value="1"/>
</dbReference>
<dbReference type="EMBL" id="KV586380">
    <property type="protein sequence ID" value="OPL32856.1"/>
    <property type="molecule type" value="Genomic_DNA"/>
</dbReference>
<evidence type="ECO:0000256" key="9">
    <source>
        <dbReference type="RuleBase" id="RU367105"/>
    </source>
</evidence>
<dbReference type="EC" id="2.3.2.27" evidence="9"/>
<dbReference type="GO" id="GO:0007219">
    <property type="term" value="P:Notch signaling pathway"/>
    <property type="evidence" value="ECO:0007669"/>
    <property type="project" value="InterPro"/>
</dbReference>
<dbReference type="GO" id="GO:0005737">
    <property type="term" value="C:cytoplasm"/>
    <property type="evidence" value="ECO:0007669"/>
    <property type="project" value="UniProtKB-SubCell"/>
</dbReference>
<feature type="region of interest" description="Disordered" evidence="10">
    <location>
        <begin position="310"/>
        <end position="335"/>
    </location>
</feature>
<dbReference type="Pfam" id="PF18102">
    <property type="entry name" value="DTC"/>
    <property type="match status" value="1"/>
</dbReference>
<evidence type="ECO:0000313" key="13">
    <source>
        <dbReference type="EMBL" id="OPL32856.1"/>
    </source>
</evidence>
<sequence>MCAAMYLKGIFEFSKQGYLDSPKEFHIIDIHDEVLDMIKEWYTKYKKDPTCIEVSAVLKSSDSDHRSPLNRPPAWQHDERGNKRKPDNFSESQRRAGHVGKEVMQARAADPGPTTIKVVTKFCGKTDILIYTGNVLQLKGIDVVVVSEDGLMKGEGGLSMALLNAGCDRYKKEHKKLKPWILEHKQKTVLLTSGGDKLPFRHVLHAILRRQIAEQEQVFQRKLQTTIDNVLLQTNLLNIKSKKGITIVLPMIGLGSKPTEDVVKKCCWSVKQTIEKFLKTIPKVRIDEIHLVNYHDNVTEILQKYFDQQKPHIKQHPRPLQRPNSRTGDRDKYTPLKSLTKNDTWRMDAKANKRQDVSQYMSTYMKKQKQKGNLNILNDEAQEDDDLTCVVCLCEMDDPVELKECKHVFCRECIMEVFAAKPSCPVCGAVYGNIYGDQPRDGCATVYIDEEALPGYLGKKTWVISYDFPDGKQEAFHPEPGKPYDGLKRRAFLPYNKEGTEVLNLLKRAFQQGLTFTIGTSRTSDIVKKNLNPMFQLDTTSLWSIEAQVFGYPDPEYLTR</sequence>
<comment type="pathway">
    <text evidence="2 9">Protein modification; protein ubiquitination.</text>
</comment>
<dbReference type="PROSITE" id="PS51154">
    <property type="entry name" value="MACRO"/>
    <property type="match status" value="1"/>
</dbReference>
<evidence type="ECO:0000256" key="3">
    <source>
        <dbReference type="ARBA" id="ARBA00009413"/>
    </source>
</evidence>
<dbReference type="Proteomes" id="UP000266721">
    <property type="component" value="Unassembled WGS sequence"/>
</dbReference>
<evidence type="ECO:0000256" key="6">
    <source>
        <dbReference type="ARBA" id="ARBA00022771"/>
    </source>
</evidence>
<dbReference type="UniPathway" id="UPA00143"/>
<dbReference type="PROSITE" id="PS50089">
    <property type="entry name" value="ZF_RING_2"/>
    <property type="match status" value="1"/>
</dbReference>
<evidence type="ECO:0000259" key="11">
    <source>
        <dbReference type="PROSITE" id="PS50089"/>
    </source>
</evidence>
<dbReference type="PROSITE" id="PS00518">
    <property type="entry name" value="ZF_RING_1"/>
    <property type="match status" value="1"/>
</dbReference>
<dbReference type="InterPro" id="IPR043472">
    <property type="entry name" value="Macro_dom-like"/>
</dbReference>
<dbReference type="InterPro" id="IPR017907">
    <property type="entry name" value="Znf_RING_CS"/>
</dbReference>
<dbReference type="GO" id="GO:0061630">
    <property type="term" value="F:ubiquitin protein ligase activity"/>
    <property type="evidence" value="ECO:0007669"/>
    <property type="project" value="UniProtKB-UniRule"/>
</dbReference>
<feature type="domain" description="RING-type" evidence="11">
    <location>
        <begin position="389"/>
        <end position="427"/>
    </location>
</feature>
<keyword evidence="9" id="KW-0963">Cytoplasm</keyword>
<feature type="non-terminal residue" evidence="13">
    <location>
        <position position="1"/>
    </location>
</feature>
<dbReference type="InterPro" id="IPR002589">
    <property type="entry name" value="Macro_dom"/>
</dbReference>
<comment type="caution">
    <text evidence="13">The sequence shown here is derived from an EMBL/GenBank/DDBJ whole genome shotgun (WGS) entry which is preliminary data.</text>
</comment>
<dbReference type="InterPro" id="IPR001841">
    <property type="entry name" value="Znf_RING"/>
</dbReference>
<evidence type="ECO:0000259" key="12">
    <source>
        <dbReference type="PROSITE" id="PS51154"/>
    </source>
</evidence>
<feature type="domain" description="Macro" evidence="12">
    <location>
        <begin position="115"/>
        <end position="310"/>
    </location>
</feature>
<feature type="compositionally biased region" description="Basic and acidic residues" evidence="10">
    <location>
        <begin position="76"/>
        <end position="94"/>
    </location>
</feature>
<evidence type="ECO:0000256" key="8">
    <source>
        <dbReference type="PROSITE-ProRule" id="PRU00175"/>
    </source>
</evidence>
<dbReference type="Gene3D" id="3.30.40.10">
    <property type="entry name" value="Zinc/RING finger domain, C3HC4 (zinc finger)"/>
    <property type="match status" value="1"/>
</dbReference>
<proteinExistence type="inferred from homology"/>